<proteinExistence type="predicted"/>
<protein>
    <submittedName>
        <fullName evidence="1">Copper chaperone CopZ</fullName>
    </submittedName>
</protein>
<organism evidence="1">
    <name type="scientific">Lentimicrobium saccharophilum</name>
    <dbReference type="NCBI Taxonomy" id="1678841"/>
    <lineage>
        <taxon>Bacteria</taxon>
        <taxon>Pseudomonadati</taxon>
        <taxon>Bacteroidota</taxon>
        <taxon>Bacteroidia</taxon>
        <taxon>Bacteroidales</taxon>
        <taxon>Lentimicrobiaceae</taxon>
        <taxon>Lentimicrobium</taxon>
    </lineage>
</organism>
<evidence type="ECO:0000313" key="2">
    <source>
        <dbReference type="Proteomes" id="UP000053091"/>
    </source>
</evidence>
<dbReference type="GO" id="GO:0046872">
    <property type="term" value="F:metal ion binding"/>
    <property type="evidence" value="ECO:0007669"/>
    <property type="project" value="InterPro"/>
</dbReference>
<dbReference type="InterPro" id="IPR006121">
    <property type="entry name" value="HMA_dom"/>
</dbReference>
<accession>A0A0S7C5D1</accession>
<dbReference type="SUPFAM" id="SSF55008">
    <property type="entry name" value="HMA, heavy metal-associated domain"/>
    <property type="match status" value="1"/>
</dbReference>
<dbReference type="OrthoDB" id="677920at2"/>
<dbReference type="EMBL" id="DF968183">
    <property type="protein sequence ID" value="GAP44694.1"/>
    <property type="molecule type" value="Genomic_DNA"/>
</dbReference>
<dbReference type="InterPro" id="IPR036163">
    <property type="entry name" value="HMA_dom_sf"/>
</dbReference>
<evidence type="ECO:0000313" key="1">
    <source>
        <dbReference type="EMBL" id="GAP44694.1"/>
    </source>
</evidence>
<dbReference type="STRING" id="1678841.TBC1_12505"/>
<dbReference type="CDD" id="cd00371">
    <property type="entry name" value="HMA"/>
    <property type="match status" value="1"/>
</dbReference>
<dbReference type="Proteomes" id="UP000053091">
    <property type="component" value="Unassembled WGS sequence"/>
</dbReference>
<sequence>MIKLELKTNIKCNGCIAAVKPGLDDTEGLTRWEVDLSDPDRKLTAEVESEEVKESLIKTLEKAGYKAW</sequence>
<dbReference type="AlphaFoldDB" id="A0A0S7C5D1"/>
<gene>
    <name evidence="1" type="ORF">TBC1_12505</name>
</gene>
<keyword evidence="2" id="KW-1185">Reference proteome</keyword>
<dbReference type="Gene3D" id="3.30.70.100">
    <property type="match status" value="1"/>
</dbReference>
<dbReference type="RefSeq" id="WP_062044405.1">
    <property type="nucleotide sequence ID" value="NZ_DF968183.1"/>
</dbReference>
<reference evidence="1" key="1">
    <citation type="journal article" date="2015" name="Genome Announc.">
        <title>Draft Genome Sequence of Bacteroidales Strain TBC1, a Novel Isolate from a Methanogenic Wastewater Treatment System.</title>
        <authorList>
            <person name="Tourlousse D.M."/>
            <person name="Matsuura N."/>
            <person name="Sun L."/>
            <person name="Toyonaga M."/>
            <person name="Kuroda K."/>
            <person name="Ohashi A."/>
            <person name="Cruz R."/>
            <person name="Yamaguchi T."/>
            <person name="Sekiguchi Y."/>
        </authorList>
    </citation>
    <scope>NUCLEOTIDE SEQUENCE [LARGE SCALE GENOMIC DNA]</scope>
    <source>
        <strain evidence="1">TBC1</strain>
    </source>
</reference>
<name>A0A0S7C5D1_9BACT</name>